<evidence type="ECO:0000313" key="2">
    <source>
        <dbReference type="EMBL" id="GAA4893246.1"/>
    </source>
</evidence>
<keyword evidence="3" id="KW-1185">Reference proteome</keyword>
<feature type="compositionally biased region" description="Basic and acidic residues" evidence="1">
    <location>
        <begin position="83"/>
        <end position="98"/>
    </location>
</feature>
<dbReference type="RefSeq" id="WP_345579324.1">
    <property type="nucleotide sequence ID" value="NZ_BAABLV010000013.1"/>
</dbReference>
<feature type="region of interest" description="Disordered" evidence="1">
    <location>
        <begin position="79"/>
        <end position="98"/>
    </location>
</feature>
<organism evidence="2 3">
    <name type="scientific">Tessaracoccus lubricantis</name>
    <dbReference type="NCBI Taxonomy" id="545543"/>
    <lineage>
        <taxon>Bacteria</taxon>
        <taxon>Bacillati</taxon>
        <taxon>Actinomycetota</taxon>
        <taxon>Actinomycetes</taxon>
        <taxon>Propionibacteriales</taxon>
        <taxon>Propionibacteriaceae</taxon>
        <taxon>Tessaracoccus</taxon>
    </lineage>
</organism>
<name>A0ABP9F5J8_9ACTN</name>
<evidence type="ECO:0000256" key="1">
    <source>
        <dbReference type="SAM" id="MobiDB-lite"/>
    </source>
</evidence>
<sequence>MTATDHPAVVALSSAIKNAANLLRLPMEGIALDGMEARDWPDSCLGLAEEGEACADVITPGYLIRLGDGFTYHADQQGNVRRARGDAPRPDKDVPHPDTEIRLRYSVSGGIAGRSTSFETDSYQLTKAEDDELRRLITEADFFDIPNALPESPVADGITMRLWIAIGRRSHEVVRGDGIDAEDTEAFRALVAWVDARTPPLFPELSGDLA</sequence>
<dbReference type="Pfam" id="PF20242">
    <property type="entry name" value="Emfourin"/>
    <property type="match status" value="1"/>
</dbReference>
<reference evidence="3" key="1">
    <citation type="journal article" date="2019" name="Int. J. Syst. Evol. Microbiol.">
        <title>The Global Catalogue of Microorganisms (GCM) 10K type strain sequencing project: providing services to taxonomists for standard genome sequencing and annotation.</title>
        <authorList>
            <consortium name="The Broad Institute Genomics Platform"/>
            <consortium name="The Broad Institute Genome Sequencing Center for Infectious Disease"/>
            <person name="Wu L."/>
            <person name="Ma J."/>
        </authorList>
    </citation>
    <scope>NUCLEOTIDE SEQUENCE [LARGE SCALE GENOMIC DNA]</scope>
    <source>
        <strain evidence="3">JCM 19125</strain>
    </source>
</reference>
<protein>
    <submittedName>
        <fullName evidence="2">Uncharacterized protein</fullName>
    </submittedName>
</protein>
<dbReference type="EMBL" id="BAABLV010000013">
    <property type="protein sequence ID" value="GAA4893246.1"/>
    <property type="molecule type" value="Genomic_DNA"/>
</dbReference>
<comment type="caution">
    <text evidence="2">The sequence shown here is derived from an EMBL/GenBank/DDBJ whole genome shotgun (WGS) entry which is preliminary data.</text>
</comment>
<gene>
    <name evidence="2" type="ORF">GCM10025789_07990</name>
</gene>
<proteinExistence type="predicted"/>
<accession>A0ABP9F5J8</accession>
<dbReference type="InterPro" id="IPR049457">
    <property type="entry name" value="Emfourin"/>
</dbReference>
<evidence type="ECO:0000313" key="3">
    <source>
        <dbReference type="Proteomes" id="UP001501521"/>
    </source>
</evidence>
<dbReference type="Proteomes" id="UP001501521">
    <property type="component" value="Unassembled WGS sequence"/>
</dbReference>